<evidence type="ECO:0000259" key="1">
    <source>
        <dbReference type="PROSITE" id="PS50404"/>
    </source>
</evidence>
<dbReference type="SFLD" id="SFLDG01150">
    <property type="entry name" value="Main.1:_Beta-like"/>
    <property type="match status" value="1"/>
</dbReference>
<dbReference type="SFLD" id="SFLDS00019">
    <property type="entry name" value="Glutathione_Transferase_(cytos"/>
    <property type="match status" value="1"/>
</dbReference>
<reference evidence="3" key="1">
    <citation type="submission" date="2021-08" db="EMBL/GenBank/DDBJ databases">
        <title>Hoeflea bacterium WL0058 sp. nov., isolated from the sediment.</title>
        <authorList>
            <person name="Wang L."/>
            <person name="Zhang D."/>
        </authorList>
    </citation>
    <scope>NUCLEOTIDE SEQUENCE</scope>
    <source>
        <strain evidence="3">WL0058</strain>
    </source>
</reference>
<dbReference type="SFLD" id="SFLDG00358">
    <property type="entry name" value="Main_(cytGST)"/>
    <property type="match status" value="1"/>
</dbReference>
<dbReference type="PANTHER" id="PTHR44051">
    <property type="entry name" value="GLUTATHIONE S-TRANSFERASE-RELATED"/>
    <property type="match status" value="1"/>
</dbReference>
<accession>A0AAE2ZMB4</accession>
<dbReference type="InterPro" id="IPR040079">
    <property type="entry name" value="Glutathione_S-Trfase"/>
</dbReference>
<keyword evidence="4" id="KW-1185">Reference proteome</keyword>
<dbReference type="Proteomes" id="UP001196509">
    <property type="component" value="Unassembled WGS sequence"/>
</dbReference>
<proteinExistence type="predicted"/>
<dbReference type="RefSeq" id="WP_220230266.1">
    <property type="nucleotide sequence ID" value="NZ_JAICBX010000004.1"/>
</dbReference>
<dbReference type="PANTHER" id="PTHR44051:SF8">
    <property type="entry name" value="GLUTATHIONE S-TRANSFERASE GSTA"/>
    <property type="match status" value="1"/>
</dbReference>
<dbReference type="CDD" id="cd03057">
    <property type="entry name" value="GST_N_Beta"/>
    <property type="match status" value="1"/>
</dbReference>
<dbReference type="Gene3D" id="1.20.1050.10">
    <property type="match status" value="1"/>
</dbReference>
<evidence type="ECO:0000313" key="3">
    <source>
        <dbReference type="EMBL" id="MBW8639544.1"/>
    </source>
</evidence>
<dbReference type="InterPro" id="IPR004045">
    <property type="entry name" value="Glutathione_S-Trfase_N"/>
</dbReference>
<dbReference type="PROSITE" id="PS50404">
    <property type="entry name" value="GST_NTER"/>
    <property type="match status" value="1"/>
</dbReference>
<feature type="domain" description="GST C-terminal" evidence="2">
    <location>
        <begin position="87"/>
        <end position="214"/>
    </location>
</feature>
<dbReference type="SUPFAM" id="SSF52833">
    <property type="entry name" value="Thioredoxin-like"/>
    <property type="match status" value="1"/>
</dbReference>
<dbReference type="Pfam" id="PF13409">
    <property type="entry name" value="GST_N_2"/>
    <property type="match status" value="1"/>
</dbReference>
<evidence type="ECO:0000259" key="2">
    <source>
        <dbReference type="PROSITE" id="PS50405"/>
    </source>
</evidence>
<comment type="caution">
    <text evidence="3">The sequence shown here is derived from an EMBL/GenBank/DDBJ whole genome shotgun (WGS) entry which is preliminary data.</text>
</comment>
<gene>
    <name evidence="3" type="ORF">K1W69_20295</name>
</gene>
<dbReference type="InterPro" id="IPR036249">
    <property type="entry name" value="Thioredoxin-like_sf"/>
</dbReference>
<feature type="domain" description="GST N-terminal" evidence="1">
    <location>
        <begin position="1"/>
        <end position="81"/>
    </location>
</feature>
<evidence type="ECO:0000313" key="4">
    <source>
        <dbReference type="Proteomes" id="UP001196509"/>
    </source>
</evidence>
<dbReference type="EMBL" id="JAICBX010000004">
    <property type="protein sequence ID" value="MBW8639544.1"/>
    <property type="molecule type" value="Genomic_DNA"/>
</dbReference>
<dbReference type="InterPro" id="IPR036282">
    <property type="entry name" value="Glutathione-S-Trfase_C_sf"/>
</dbReference>
<dbReference type="SUPFAM" id="SSF47616">
    <property type="entry name" value="GST C-terminal domain-like"/>
    <property type="match status" value="1"/>
</dbReference>
<name>A0AAE2ZMB4_9HYPH</name>
<dbReference type="PROSITE" id="PS50405">
    <property type="entry name" value="GST_CTER"/>
    <property type="match status" value="1"/>
</dbReference>
<organism evidence="3 4">
    <name type="scientific">Flavimaribacter sediminis</name>
    <dbReference type="NCBI Taxonomy" id="2865987"/>
    <lineage>
        <taxon>Bacteria</taxon>
        <taxon>Pseudomonadati</taxon>
        <taxon>Pseudomonadota</taxon>
        <taxon>Alphaproteobacteria</taxon>
        <taxon>Hyphomicrobiales</taxon>
        <taxon>Rhizobiaceae</taxon>
        <taxon>Flavimaribacter</taxon>
    </lineage>
</organism>
<dbReference type="InterPro" id="IPR010987">
    <property type="entry name" value="Glutathione-S-Trfase_C-like"/>
</dbReference>
<dbReference type="Gene3D" id="3.40.30.10">
    <property type="entry name" value="Glutaredoxin"/>
    <property type="match status" value="1"/>
</dbReference>
<protein>
    <submittedName>
        <fullName evidence="3">Glutathione S-transferase family protein</fullName>
    </submittedName>
</protein>
<dbReference type="AlphaFoldDB" id="A0AAE2ZMB4"/>
<sequence length="214" mass="23876">MYELYYSSGTACLAPHIVLETLQLPYRLVETDILKGMHRTKDYLALNPAGRVPALRLPDGGIMTEAAAICLCLADLHPQSKLSPAPDHPDRPEFLRWMLYLATSIQEAYKRYFYPERYVHDPALKASVNAQAIIDLKDRWALVDSHLSKNGPYFVGGEPTILDIFMTMLVTWHQPVDALLSASPAIRRCHERVLALSAVKTCLEGQGEISPASS</sequence>